<keyword evidence="6" id="KW-0809">Transit peptide</keyword>
<sequence>MIAKNPMLRSGIRSLSGSIKRSIRYNSSSSSSSFSRSNGLPLSIFALSSVVLFSGGLYLGQSYKQSQFTKSPPDDLFPLTSITPLNVLESPTYGSPQDYQKAFDEITAVLGENFVTKADQVRKDHSDTYWNSHHATPDQKPFAVVYPNSTEQVSQIMKICFKYRIPVIPFSGGTSLEGHFIPTRGGISIDVSNMNNILAVHKQDLDAVVQPGVPWEDLGEYLADQNLMFGPDPGPSAQIGGMIANSCSGTNASRYGTMKDNVLSLTVVLADGTIIKTRKRPKKSSAGYNLTNLFIGSEGTLGIVTEATLKLHVKPEHESIAVVSYDTIEDAANTVEDITSAGIQVNAVELLDDKMMKYINKGGQTSKEWKEKPTLFFKLGGTENGVKEMISRVESLAKKNHSVSFEFAKDEEEKYELWQARKVALWSTIDYGKSIDKDAQVWTTDVAVPVSKLAKVLTETKDDMNKSGLLATLVGHVGDGNFHAFLLYTEKNRHIAETLVDRMVKRALDNDGTCTGEHGVGYGKREFLIEEVGEDTVSLMRKLKMALDPLRILNTDKVIHIDPNEISH</sequence>
<evidence type="ECO:0000256" key="7">
    <source>
        <dbReference type="ARBA" id="ARBA00023002"/>
    </source>
</evidence>
<dbReference type="InterPro" id="IPR036318">
    <property type="entry name" value="FAD-bd_PCMH-like_sf"/>
</dbReference>
<comment type="subcellular location">
    <subcellularLocation>
        <location evidence="2">Mitochondrion</location>
    </subcellularLocation>
</comment>
<dbReference type="GeneID" id="90072154"/>
<dbReference type="PANTHER" id="PTHR11748:SF111">
    <property type="entry name" value="D-LACTATE DEHYDROGENASE, MITOCHONDRIAL-RELATED"/>
    <property type="match status" value="1"/>
</dbReference>
<evidence type="ECO:0000256" key="8">
    <source>
        <dbReference type="ARBA" id="ARBA00023128"/>
    </source>
</evidence>
<evidence type="ECO:0000256" key="10">
    <source>
        <dbReference type="ARBA" id="ARBA00051436"/>
    </source>
</evidence>
<dbReference type="PROSITE" id="PS51387">
    <property type="entry name" value="FAD_PCMH"/>
    <property type="match status" value="1"/>
</dbReference>
<dbReference type="AlphaFoldDB" id="A0AAV5QIG1"/>
<evidence type="ECO:0000256" key="6">
    <source>
        <dbReference type="ARBA" id="ARBA00022946"/>
    </source>
</evidence>
<dbReference type="EC" id="1.1.2.4" evidence="9"/>
<evidence type="ECO:0000256" key="5">
    <source>
        <dbReference type="ARBA" id="ARBA00022827"/>
    </source>
</evidence>
<dbReference type="InterPro" id="IPR016166">
    <property type="entry name" value="FAD-bd_PCMH"/>
</dbReference>
<evidence type="ECO:0000256" key="11">
    <source>
        <dbReference type="ARBA" id="ARBA00083446"/>
    </source>
</evidence>
<dbReference type="GO" id="GO:0071949">
    <property type="term" value="F:FAD binding"/>
    <property type="evidence" value="ECO:0007669"/>
    <property type="project" value="InterPro"/>
</dbReference>
<evidence type="ECO:0000313" key="14">
    <source>
        <dbReference type="Proteomes" id="UP001360560"/>
    </source>
</evidence>
<dbReference type="Proteomes" id="UP001360560">
    <property type="component" value="Unassembled WGS sequence"/>
</dbReference>
<dbReference type="Gene3D" id="3.30.465.10">
    <property type="match status" value="1"/>
</dbReference>
<dbReference type="GO" id="GO:0008720">
    <property type="term" value="F:D-lactate dehydrogenase (NAD+) activity"/>
    <property type="evidence" value="ECO:0007669"/>
    <property type="project" value="TreeGrafter"/>
</dbReference>
<evidence type="ECO:0000256" key="3">
    <source>
        <dbReference type="ARBA" id="ARBA00008000"/>
    </source>
</evidence>
<gene>
    <name evidence="13" type="ORF">DASC09_015000</name>
</gene>
<name>A0AAV5QIG1_9ASCO</name>
<evidence type="ECO:0000256" key="4">
    <source>
        <dbReference type="ARBA" id="ARBA00022630"/>
    </source>
</evidence>
<feature type="domain" description="FAD-binding PCMH-type" evidence="12">
    <location>
        <begin position="137"/>
        <end position="314"/>
    </location>
</feature>
<evidence type="ECO:0000256" key="1">
    <source>
        <dbReference type="ARBA" id="ARBA00001974"/>
    </source>
</evidence>
<dbReference type="InterPro" id="IPR006094">
    <property type="entry name" value="Oxid_FAD_bind_N"/>
</dbReference>
<dbReference type="Gene3D" id="1.10.45.10">
    <property type="entry name" value="Vanillyl-alcohol Oxidase, Chain A, domain 4"/>
    <property type="match status" value="1"/>
</dbReference>
<dbReference type="Gene3D" id="3.30.70.2740">
    <property type="match status" value="1"/>
</dbReference>
<evidence type="ECO:0000256" key="2">
    <source>
        <dbReference type="ARBA" id="ARBA00004173"/>
    </source>
</evidence>
<dbReference type="GO" id="GO:0004458">
    <property type="term" value="F:D-lactate dehydrogenase (cytochrome) activity"/>
    <property type="evidence" value="ECO:0007669"/>
    <property type="project" value="UniProtKB-EC"/>
</dbReference>
<dbReference type="EMBL" id="BTFZ01000002">
    <property type="protein sequence ID" value="GMM34175.1"/>
    <property type="molecule type" value="Genomic_DNA"/>
</dbReference>
<keyword evidence="8" id="KW-0496">Mitochondrion</keyword>
<dbReference type="GO" id="GO:0005739">
    <property type="term" value="C:mitochondrion"/>
    <property type="evidence" value="ECO:0007669"/>
    <property type="project" value="UniProtKB-SubCell"/>
</dbReference>
<dbReference type="InterPro" id="IPR016164">
    <property type="entry name" value="FAD-linked_Oxase-like_C"/>
</dbReference>
<dbReference type="FunFam" id="1.10.45.10:FF:000001">
    <property type="entry name" value="D-lactate dehydrogenase mitochondrial"/>
    <property type="match status" value="1"/>
</dbReference>
<dbReference type="Pfam" id="PF02913">
    <property type="entry name" value="FAD-oxidase_C"/>
    <property type="match status" value="1"/>
</dbReference>
<keyword evidence="4" id="KW-0285">Flavoprotein</keyword>
<reference evidence="13 14" key="1">
    <citation type="journal article" date="2023" name="Elife">
        <title>Identification of key yeast species and microbe-microbe interactions impacting larval growth of Drosophila in the wild.</title>
        <authorList>
            <person name="Mure A."/>
            <person name="Sugiura Y."/>
            <person name="Maeda R."/>
            <person name="Honda K."/>
            <person name="Sakurai N."/>
            <person name="Takahashi Y."/>
            <person name="Watada M."/>
            <person name="Katoh T."/>
            <person name="Gotoh A."/>
            <person name="Gotoh Y."/>
            <person name="Taniguchi I."/>
            <person name="Nakamura K."/>
            <person name="Hayashi T."/>
            <person name="Katayama T."/>
            <person name="Uemura T."/>
            <person name="Hattori Y."/>
        </authorList>
    </citation>
    <scope>NUCLEOTIDE SEQUENCE [LARGE SCALE GENOMIC DNA]</scope>
    <source>
        <strain evidence="13 14">SC-9</strain>
    </source>
</reference>
<protein>
    <recommendedName>
        <fullName evidence="9">D-lactate dehydrogenase (cytochrome)</fullName>
        <ecNumber evidence="9">1.1.2.4</ecNumber>
    </recommendedName>
    <alternativeName>
        <fullName evidence="11">D-lactate ferricytochrome C oxidoreductase</fullName>
    </alternativeName>
</protein>
<dbReference type="SUPFAM" id="SSF56176">
    <property type="entry name" value="FAD-binding/transporter-associated domain-like"/>
    <property type="match status" value="1"/>
</dbReference>
<evidence type="ECO:0000259" key="12">
    <source>
        <dbReference type="PROSITE" id="PS51387"/>
    </source>
</evidence>
<accession>A0AAV5QIG1</accession>
<dbReference type="FunFam" id="3.30.70.2740:FF:000001">
    <property type="entry name" value="D-lactate dehydrogenase mitochondrial"/>
    <property type="match status" value="1"/>
</dbReference>
<dbReference type="SUPFAM" id="SSF55103">
    <property type="entry name" value="FAD-linked oxidases, C-terminal domain"/>
    <property type="match status" value="1"/>
</dbReference>
<comment type="similarity">
    <text evidence="3">Belongs to the FAD-binding oxidoreductase/transferase type 4 family.</text>
</comment>
<dbReference type="GO" id="GO:1903457">
    <property type="term" value="P:lactate catabolic process"/>
    <property type="evidence" value="ECO:0007669"/>
    <property type="project" value="TreeGrafter"/>
</dbReference>
<dbReference type="InterPro" id="IPR004113">
    <property type="entry name" value="FAD-bd_oxidored_4_C"/>
</dbReference>
<dbReference type="RefSeq" id="XP_064851175.1">
    <property type="nucleotide sequence ID" value="XM_064995103.1"/>
</dbReference>
<evidence type="ECO:0000256" key="9">
    <source>
        <dbReference type="ARBA" id="ARBA00038897"/>
    </source>
</evidence>
<comment type="catalytic activity">
    <reaction evidence="10">
        <text>(R)-lactate + 2 Fe(III)-[cytochrome c] = 2 Fe(II)-[cytochrome c] + pyruvate + 2 H(+)</text>
        <dbReference type="Rhea" id="RHEA:13521"/>
        <dbReference type="Rhea" id="RHEA-COMP:10350"/>
        <dbReference type="Rhea" id="RHEA-COMP:14399"/>
        <dbReference type="ChEBI" id="CHEBI:15361"/>
        <dbReference type="ChEBI" id="CHEBI:15378"/>
        <dbReference type="ChEBI" id="CHEBI:16004"/>
        <dbReference type="ChEBI" id="CHEBI:29033"/>
        <dbReference type="ChEBI" id="CHEBI:29034"/>
        <dbReference type="EC" id="1.1.2.4"/>
    </reaction>
</comment>
<comment type="caution">
    <text evidence="13">The sequence shown here is derived from an EMBL/GenBank/DDBJ whole genome shotgun (WGS) entry which is preliminary data.</text>
</comment>
<keyword evidence="7" id="KW-0560">Oxidoreductase</keyword>
<dbReference type="PANTHER" id="PTHR11748">
    <property type="entry name" value="D-LACTATE DEHYDROGENASE"/>
    <property type="match status" value="1"/>
</dbReference>
<organism evidence="13 14">
    <name type="scientific">Saccharomycopsis crataegensis</name>
    <dbReference type="NCBI Taxonomy" id="43959"/>
    <lineage>
        <taxon>Eukaryota</taxon>
        <taxon>Fungi</taxon>
        <taxon>Dikarya</taxon>
        <taxon>Ascomycota</taxon>
        <taxon>Saccharomycotina</taxon>
        <taxon>Saccharomycetes</taxon>
        <taxon>Saccharomycopsidaceae</taxon>
        <taxon>Saccharomycopsis</taxon>
    </lineage>
</organism>
<keyword evidence="5" id="KW-0274">FAD</keyword>
<comment type="cofactor">
    <cofactor evidence="1">
        <name>FAD</name>
        <dbReference type="ChEBI" id="CHEBI:57692"/>
    </cofactor>
</comment>
<dbReference type="FunFam" id="3.30.465.10:FF:000014">
    <property type="entry name" value="D-lactate dehydrogenase (Cytochrome), putative"/>
    <property type="match status" value="1"/>
</dbReference>
<proteinExistence type="inferred from homology"/>
<evidence type="ECO:0000313" key="13">
    <source>
        <dbReference type="EMBL" id="GMM34175.1"/>
    </source>
</evidence>
<dbReference type="InterPro" id="IPR016171">
    <property type="entry name" value="Vanillyl_alc_oxidase_C-sub2"/>
</dbReference>
<dbReference type="InterPro" id="IPR016169">
    <property type="entry name" value="FAD-bd_PCMH_sub2"/>
</dbReference>
<dbReference type="Pfam" id="PF01565">
    <property type="entry name" value="FAD_binding_4"/>
    <property type="match status" value="1"/>
</dbReference>
<keyword evidence="14" id="KW-1185">Reference proteome</keyword>